<dbReference type="Gene3D" id="3.40.50.150">
    <property type="entry name" value="Vaccinia Virus protein VP39"/>
    <property type="match status" value="1"/>
</dbReference>
<dbReference type="GO" id="GO:0102559">
    <property type="term" value="F:peptide chain release factor N(5)-glutamine methyltransferase activity"/>
    <property type="evidence" value="ECO:0007669"/>
    <property type="project" value="UniProtKB-EC"/>
</dbReference>
<dbReference type="PANTHER" id="PTHR18895">
    <property type="entry name" value="HEMK METHYLTRANSFERASE"/>
    <property type="match status" value="1"/>
</dbReference>
<keyword evidence="1 5" id="KW-0489">Methyltransferase</keyword>
<comment type="caution">
    <text evidence="8">The sequence shown here is derived from an EMBL/GenBank/DDBJ whole genome shotgun (WGS) entry which is preliminary data.</text>
</comment>
<evidence type="ECO:0000256" key="4">
    <source>
        <dbReference type="ARBA" id="ARBA00048391"/>
    </source>
</evidence>
<comment type="caution">
    <text evidence="5">Lacks conserved residue(s) required for the propagation of feature annotation.</text>
</comment>
<evidence type="ECO:0000256" key="1">
    <source>
        <dbReference type="ARBA" id="ARBA00022603"/>
    </source>
</evidence>
<dbReference type="InterPro" id="IPR040758">
    <property type="entry name" value="PrmC_N"/>
</dbReference>
<comment type="similarity">
    <text evidence="5">Belongs to the protein N5-glutamine methyltransferase family. PrmC subfamily.</text>
</comment>
<dbReference type="InterPro" id="IPR007848">
    <property type="entry name" value="Small_mtfrase_dom"/>
</dbReference>
<evidence type="ECO:0000313" key="9">
    <source>
        <dbReference type="Proteomes" id="UP001205603"/>
    </source>
</evidence>
<protein>
    <recommendedName>
        <fullName evidence="5">Release factor glutamine methyltransferase</fullName>
        <shortName evidence="5">RF MTase</shortName>
        <ecNumber evidence="5">2.1.1.297</ecNumber>
    </recommendedName>
    <alternativeName>
        <fullName evidence="5">N5-glutamine methyltransferase PrmC</fullName>
    </alternativeName>
    <alternativeName>
        <fullName evidence="5">Protein-(glutamine-N5) MTase PrmC</fullName>
    </alternativeName>
    <alternativeName>
        <fullName evidence="5">Protein-glutamine N-methyltransferase PrmC</fullName>
    </alternativeName>
</protein>
<feature type="domain" description="Release factor glutamine methyltransferase N-terminal" evidence="7">
    <location>
        <begin position="6"/>
        <end position="74"/>
    </location>
</feature>
<keyword evidence="2 5" id="KW-0808">Transferase</keyword>
<comment type="function">
    <text evidence="5">Methylates the class 1 translation termination release factors RF1/PrfA and RF2/PrfB on the glutamine residue of the universally conserved GGQ motif.</text>
</comment>
<dbReference type="NCBIfam" id="TIGR03534">
    <property type="entry name" value="RF_mod_PrmC"/>
    <property type="match status" value="1"/>
</dbReference>
<dbReference type="CDD" id="cd02440">
    <property type="entry name" value="AdoMet_MTases"/>
    <property type="match status" value="1"/>
</dbReference>
<dbReference type="InterPro" id="IPR029063">
    <property type="entry name" value="SAM-dependent_MTases_sf"/>
</dbReference>
<evidence type="ECO:0000313" key="8">
    <source>
        <dbReference type="EMBL" id="MCP9613076.1"/>
    </source>
</evidence>
<accession>A0ABT1MMD4</accession>
<dbReference type="Gene3D" id="1.10.8.10">
    <property type="entry name" value="DNA helicase RuvA subunit, C-terminal domain"/>
    <property type="match status" value="1"/>
</dbReference>
<dbReference type="PANTHER" id="PTHR18895:SF74">
    <property type="entry name" value="MTRF1L RELEASE FACTOR GLUTAMINE METHYLTRANSFERASE"/>
    <property type="match status" value="1"/>
</dbReference>
<evidence type="ECO:0000259" key="7">
    <source>
        <dbReference type="Pfam" id="PF17827"/>
    </source>
</evidence>
<proteinExistence type="inferred from homology"/>
<keyword evidence="9" id="KW-1185">Reference proteome</keyword>
<evidence type="ECO:0000256" key="2">
    <source>
        <dbReference type="ARBA" id="ARBA00022679"/>
    </source>
</evidence>
<dbReference type="RefSeq" id="WP_255028466.1">
    <property type="nucleotide sequence ID" value="NZ_JANDHW010000021.1"/>
</dbReference>
<keyword evidence="3 5" id="KW-0949">S-adenosyl-L-methionine</keyword>
<dbReference type="InterPro" id="IPR004556">
    <property type="entry name" value="HemK-like"/>
</dbReference>
<dbReference type="Pfam" id="PF05175">
    <property type="entry name" value="MTS"/>
    <property type="match status" value="1"/>
</dbReference>
<feature type="binding site" evidence="5">
    <location>
        <begin position="118"/>
        <end position="122"/>
    </location>
    <ligand>
        <name>S-adenosyl-L-methionine</name>
        <dbReference type="ChEBI" id="CHEBI:59789"/>
    </ligand>
</feature>
<dbReference type="HAMAP" id="MF_02126">
    <property type="entry name" value="RF_methyltr_PrmC"/>
    <property type="match status" value="1"/>
</dbReference>
<sequence>MKTNIQYISDKLKGLYPPEEIQSFIRLILEEVCHFSSTDFILHKNMILSPFEQEEIMQIVERLRLYEPIQYIFGHTWFYGNRFEVTPNVLIPRPETEELVEKIISDHRGKSGRLLDIGTGSGCIAISLALHLREMQVEGWDVSLDALTVARENARNLNAWVAFSVTDILNYDADEGISEQYDIWVSNPPYICRKEAAAMSENVIEYEPHTALFVEDHDPLLFYRVIGEAGLKQLVPGGFLYFEINALFGNECADLLNKIGYEKIEVIKDISKRDRFVIARKPLNKTL</sequence>
<dbReference type="EMBL" id="JANDHW010000021">
    <property type="protein sequence ID" value="MCP9613076.1"/>
    <property type="molecule type" value="Genomic_DNA"/>
</dbReference>
<reference evidence="8 9" key="1">
    <citation type="submission" date="2022-07" db="EMBL/GenBank/DDBJ databases">
        <title>Fecal culturing of patients with breast cancer.</title>
        <authorList>
            <person name="Teng N.M.Y."/>
            <person name="Kiu R."/>
            <person name="Evans R."/>
            <person name="Baker D.J."/>
            <person name="Zenner C."/>
            <person name="Robinson S.D."/>
            <person name="Hall L.J."/>
        </authorList>
    </citation>
    <scope>NUCLEOTIDE SEQUENCE [LARGE SCALE GENOMIC DNA]</scope>
    <source>
        <strain evidence="8 9">LH1063</strain>
    </source>
</reference>
<dbReference type="NCBIfam" id="TIGR00536">
    <property type="entry name" value="hemK_fam"/>
    <property type="match status" value="1"/>
</dbReference>
<name>A0ABT1MMD4_9BACT</name>
<evidence type="ECO:0000256" key="3">
    <source>
        <dbReference type="ARBA" id="ARBA00022691"/>
    </source>
</evidence>
<evidence type="ECO:0000259" key="6">
    <source>
        <dbReference type="Pfam" id="PF05175"/>
    </source>
</evidence>
<dbReference type="Proteomes" id="UP001205603">
    <property type="component" value="Unassembled WGS sequence"/>
</dbReference>
<comment type="catalytic activity">
    <reaction evidence="4 5">
        <text>L-glutaminyl-[peptide chain release factor] + S-adenosyl-L-methionine = N(5)-methyl-L-glutaminyl-[peptide chain release factor] + S-adenosyl-L-homocysteine + H(+)</text>
        <dbReference type="Rhea" id="RHEA:42896"/>
        <dbReference type="Rhea" id="RHEA-COMP:10271"/>
        <dbReference type="Rhea" id="RHEA-COMP:10272"/>
        <dbReference type="ChEBI" id="CHEBI:15378"/>
        <dbReference type="ChEBI" id="CHEBI:30011"/>
        <dbReference type="ChEBI" id="CHEBI:57856"/>
        <dbReference type="ChEBI" id="CHEBI:59789"/>
        <dbReference type="ChEBI" id="CHEBI:61891"/>
        <dbReference type="EC" id="2.1.1.297"/>
    </reaction>
</comment>
<dbReference type="EC" id="2.1.1.297" evidence="5"/>
<organism evidence="8 9">
    <name type="scientific">Coprobacter tertius</name>
    <dbReference type="NCBI Taxonomy" id="2944915"/>
    <lineage>
        <taxon>Bacteria</taxon>
        <taxon>Pseudomonadati</taxon>
        <taxon>Bacteroidota</taxon>
        <taxon>Bacteroidia</taxon>
        <taxon>Bacteroidales</taxon>
        <taxon>Barnesiellaceae</taxon>
        <taxon>Coprobacter</taxon>
    </lineage>
</organism>
<dbReference type="SUPFAM" id="SSF53335">
    <property type="entry name" value="S-adenosyl-L-methionine-dependent methyltransferases"/>
    <property type="match status" value="1"/>
</dbReference>
<feature type="domain" description="Methyltransferase small" evidence="6">
    <location>
        <begin position="99"/>
        <end position="197"/>
    </location>
</feature>
<feature type="binding site" evidence="5">
    <location>
        <position position="141"/>
    </location>
    <ligand>
        <name>S-adenosyl-L-methionine</name>
        <dbReference type="ChEBI" id="CHEBI:59789"/>
    </ligand>
</feature>
<gene>
    <name evidence="5 8" type="primary">prmC</name>
    <name evidence="8" type="ORF">NMU02_13335</name>
</gene>
<evidence type="ECO:0000256" key="5">
    <source>
        <dbReference type="HAMAP-Rule" id="MF_02126"/>
    </source>
</evidence>
<dbReference type="GO" id="GO:0032259">
    <property type="term" value="P:methylation"/>
    <property type="evidence" value="ECO:0007669"/>
    <property type="project" value="UniProtKB-KW"/>
</dbReference>
<dbReference type="InterPro" id="IPR050320">
    <property type="entry name" value="N5-glutamine_MTase"/>
</dbReference>
<feature type="binding site" evidence="5">
    <location>
        <position position="187"/>
    </location>
    <ligand>
        <name>S-adenosyl-L-methionine</name>
        <dbReference type="ChEBI" id="CHEBI:59789"/>
    </ligand>
</feature>
<dbReference type="Pfam" id="PF17827">
    <property type="entry name" value="PrmC_N"/>
    <property type="match status" value="1"/>
</dbReference>
<dbReference type="InterPro" id="IPR019874">
    <property type="entry name" value="RF_methyltr_PrmC"/>
</dbReference>
<feature type="binding site" evidence="5">
    <location>
        <begin position="187"/>
        <end position="190"/>
    </location>
    <ligand>
        <name>substrate</name>
    </ligand>
</feature>